<protein>
    <recommendedName>
        <fullName evidence="5">Antirestriction protein</fullName>
    </recommendedName>
</protein>
<dbReference type="InterPro" id="IPR017113">
    <property type="entry name" value="Antirestriction_ArdC"/>
</dbReference>
<sequence length="341" mass="39148">MHPVDLIRDNSIVVRQKFKFNGVPEAIKSPQGKRRNLMNNSFDIYEMVTNLIIERLEKGIIPWQMPWKAETGFPQNLVYKKVYRGFNFWFLLTVADQFGCPFFLTFKQVKEMGGHVSRGEKGFPVVFWKLLDKEDKDGNIDRIPLLRYYTVFNLKQTEGIDESKIPTTEAYDHDFDPIDQAEKLIDCWSNCPEIRLNQSHAFYSPAGDYIGMPNPRTFYQDEQYYSVLYHEATHATGHINRTGRHEKLPNHKFGSTDYSVEELVAEMGAAYLCYLTGIQHATIDNSAAYIKSWICKFKEDKKILLTASSMAQKAVDYILYHQSVPSGLADLQRLGALAGAG</sequence>
<evidence type="ECO:0000259" key="1">
    <source>
        <dbReference type="Pfam" id="PF08401"/>
    </source>
</evidence>
<accession>A0A0L8V2D6</accession>
<name>A0A0L8V2D6_9BACT</name>
<organism evidence="3 4">
    <name type="scientific">Sunxiuqinia dokdonensis</name>
    <dbReference type="NCBI Taxonomy" id="1409788"/>
    <lineage>
        <taxon>Bacteria</taxon>
        <taxon>Pseudomonadati</taxon>
        <taxon>Bacteroidota</taxon>
        <taxon>Bacteroidia</taxon>
        <taxon>Marinilabiliales</taxon>
        <taxon>Prolixibacteraceae</taxon>
        <taxon>Sunxiuqinia</taxon>
    </lineage>
</organism>
<feature type="domain" description="N-terminal" evidence="1">
    <location>
        <begin position="43"/>
        <end position="152"/>
    </location>
</feature>
<dbReference type="InterPro" id="IPR041459">
    <property type="entry name" value="MPTase-PolyVal"/>
</dbReference>
<proteinExistence type="predicted"/>
<dbReference type="Proteomes" id="UP000036958">
    <property type="component" value="Unassembled WGS sequence"/>
</dbReference>
<dbReference type="AlphaFoldDB" id="A0A0L8V2D6"/>
<dbReference type="STRING" id="1409788.NC99_46090"/>
<keyword evidence="4" id="KW-1185">Reference proteome</keyword>
<feature type="domain" description="Polyvalent protein metallopeptidase" evidence="2">
    <location>
        <begin position="192"/>
        <end position="309"/>
    </location>
</feature>
<evidence type="ECO:0000313" key="4">
    <source>
        <dbReference type="Proteomes" id="UP000036958"/>
    </source>
</evidence>
<evidence type="ECO:0000313" key="3">
    <source>
        <dbReference type="EMBL" id="KOH42569.1"/>
    </source>
</evidence>
<evidence type="ECO:0008006" key="5">
    <source>
        <dbReference type="Google" id="ProtNLM"/>
    </source>
</evidence>
<dbReference type="PIRSF" id="PIRSF037112">
    <property type="entry name" value="Antirestriction_ArdC"/>
    <property type="match status" value="1"/>
</dbReference>
<dbReference type="Pfam" id="PF08401">
    <property type="entry name" value="ArdcN"/>
    <property type="match status" value="1"/>
</dbReference>
<reference evidence="4" key="1">
    <citation type="submission" date="2015-07" db="EMBL/GenBank/DDBJ databases">
        <title>Genome sequencing of Sunxiuqinia dokdonensis strain SK.</title>
        <authorList>
            <person name="Ahn S."/>
            <person name="Kim B.-C."/>
        </authorList>
    </citation>
    <scope>NUCLEOTIDE SEQUENCE [LARGE SCALE GENOMIC DNA]</scope>
    <source>
        <strain evidence="4">SK</strain>
    </source>
</reference>
<comment type="caution">
    <text evidence="3">The sequence shown here is derived from an EMBL/GenBank/DDBJ whole genome shotgun (WGS) entry which is preliminary data.</text>
</comment>
<dbReference type="InterPro" id="IPR013610">
    <property type="entry name" value="ArdC_N"/>
</dbReference>
<gene>
    <name evidence="3" type="ORF">NC99_46090</name>
</gene>
<dbReference type="GO" id="GO:0003697">
    <property type="term" value="F:single-stranded DNA binding"/>
    <property type="evidence" value="ECO:0007669"/>
    <property type="project" value="InterPro"/>
</dbReference>
<dbReference type="Pfam" id="PF18818">
    <property type="entry name" value="MPTase-PolyVal"/>
    <property type="match status" value="1"/>
</dbReference>
<evidence type="ECO:0000259" key="2">
    <source>
        <dbReference type="Pfam" id="PF18818"/>
    </source>
</evidence>
<dbReference type="EMBL" id="LGIA01000223">
    <property type="protein sequence ID" value="KOH42569.1"/>
    <property type="molecule type" value="Genomic_DNA"/>
</dbReference>